<dbReference type="InterPro" id="IPR050832">
    <property type="entry name" value="Bact_Acetyltransf"/>
</dbReference>
<evidence type="ECO:0000259" key="3">
    <source>
        <dbReference type="PROSITE" id="PS51186"/>
    </source>
</evidence>
<dbReference type="Gene3D" id="3.40.630.30">
    <property type="match status" value="1"/>
</dbReference>
<protein>
    <submittedName>
        <fullName evidence="4">N-acetyltransferase</fullName>
    </submittedName>
</protein>
<dbReference type="PANTHER" id="PTHR43877">
    <property type="entry name" value="AMINOALKYLPHOSPHONATE N-ACETYLTRANSFERASE-RELATED-RELATED"/>
    <property type="match status" value="1"/>
</dbReference>
<name>A0A9W6UJV4_9ACTN</name>
<keyword evidence="2" id="KW-0012">Acyltransferase</keyword>
<comment type="caution">
    <text evidence="4">The sequence shown here is derived from an EMBL/GenBank/DDBJ whole genome shotgun (WGS) entry which is preliminary data.</text>
</comment>
<gene>
    <name evidence="4" type="ORF">Nans01_36000</name>
</gene>
<accession>A0A9W6UJV4</accession>
<evidence type="ECO:0000256" key="1">
    <source>
        <dbReference type="ARBA" id="ARBA00022679"/>
    </source>
</evidence>
<dbReference type="InterPro" id="IPR016181">
    <property type="entry name" value="Acyl_CoA_acyltransferase"/>
</dbReference>
<proteinExistence type="predicted"/>
<dbReference type="PROSITE" id="PS51186">
    <property type="entry name" value="GNAT"/>
    <property type="match status" value="1"/>
</dbReference>
<dbReference type="RefSeq" id="WP_285760727.1">
    <property type="nucleotide sequence ID" value="NZ_BSQG01000006.1"/>
</dbReference>
<reference evidence="4" key="1">
    <citation type="submission" date="2023-02" db="EMBL/GenBank/DDBJ databases">
        <title>Nocardiopsis ansamitocini NBRC 112285.</title>
        <authorList>
            <person name="Ichikawa N."/>
            <person name="Sato H."/>
            <person name="Tonouchi N."/>
        </authorList>
    </citation>
    <scope>NUCLEOTIDE SEQUENCE</scope>
    <source>
        <strain evidence="4">NBRC 112285</strain>
    </source>
</reference>
<dbReference type="CDD" id="cd04301">
    <property type="entry name" value="NAT_SF"/>
    <property type="match status" value="1"/>
</dbReference>
<dbReference type="AlphaFoldDB" id="A0A9W6UJV4"/>
<sequence length="166" mass="17774">MSARTTGPMIRPATAEDGPALTLIDIATWSPRISPGPPCREDADFFGPRVAVADVLVAEADGRVAGWIRLTQVFPLESAARTQEIGGLAVDPAMQGRGIGRALVEGARELALARKARKLTLRVLGTNDHAMALYQSAGYEPEGVLKGLFFLDGQYVDDVLMSLDLR</sequence>
<feature type="domain" description="N-acetyltransferase" evidence="3">
    <location>
        <begin position="8"/>
        <end position="166"/>
    </location>
</feature>
<dbReference type="Proteomes" id="UP001165092">
    <property type="component" value="Unassembled WGS sequence"/>
</dbReference>
<dbReference type="Pfam" id="PF00583">
    <property type="entry name" value="Acetyltransf_1"/>
    <property type="match status" value="1"/>
</dbReference>
<dbReference type="InterPro" id="IPR000182">
    <property type="entry name" value="GNAT_dom"/>
</dbReference>
<organism evidence="4 5">
    <name type="scientific">Nocardiopsis ansamitocini</name>
    <dbReference type="NCBI Taxonomy" id="1670832"/>
    <lineage>
        <taxon>Bacteria</taxon>
        <taxon>Bacillati</taxon>
        <taxon>Actinomycetota</taxon>
        <taxon>Actinomycetes</taxon>
        <taxon>Streptosporangiales</taxon>
        <taxon>Nocardiopsidaceae</taxon>
        <taxon>Nocardiopsis</taxon>
    </lineage>
</organism>
<evidence type="ECO:0000313" key="5">
    <source>
        <dbReference type="Proteomes" id="UP001165092"/>
    </source>
</evidence>
<evidence type="ECO:0000313" key="4">
    <source>
        <dbReference type="EMBL" id="GLU49249.1"/>
    </source>
</evidence>
<keyword evidence="5" id="KW-1185">Reference proteome</keyword>
<keyword evidence="1" id="KW-0808">Transferase</keyword>
<dbReference type="SUPFAM" id="SSF55729">
    <property type="entry name" value="Acyl-CoA N-acyltransferases (Nat)"/>
    <property type="match status" value="1"/>
</dbReference>
<dbReference type="EMBL" id="BSQG01000006">
    <property type="protein sequence ID" value="GLU49249.1"/>
    <property type="molecule type" value="Genomic_DNA"/>
</dbReference>
<evidence type="ECO:0000256" key="2">
    <source>
        <dbReference type="ARBA" id="ARBA00023315"/>
    </source>
</evidence>
<dbReference type="GO" id="GO:0016747">
    <property type="term" value="F:acyltransferase activity, transferring groups other than amino-acyl groups"/>
    <property type="evidence" value="ECO:0007669"/>
    <property type="project" value="InterPro"/>
</dbReference>